<dbReference type="InterPro" id="IPR011032">
    <property type="entry name" value="GroES-like_sf"/>
</dbReference>
<proteinExistence type="predicted"/>
<accession>A0A375I1U7</accession>
<dbReference type="PANTHER" id="PTHR43677:SF1">
    <property type="entry name" value="ACRYLYL-COA REDUCTASE ACUI-RELATED"/>
    <property type="match status" value="1"/>
</dbReference>
<evidence type="ECO:0000259" key="1">
    <source>
        <dbReference type="SMART" id="SM00829"/>
    </source>
</evidence>
<dbReference type="GO" id="GO:0043957">
    <property type="term" value="F:acryloyl-CoA reductase (NADPH) activity"/>
    <property type="evidence" value="ECO:0007669"/>
    <property type="project" value="TreeGrafter"/>
</dbReference>
<protein>
    <submittedName>
        <fullName evidence="2">Polyketide synthase, enoylreductase domain</fullName>
    </submittedName>
</protein>
<dbReference type="Gene3D" id="3.90.180.10">
    <property type="entry name" value="Medium-chain alcohol dehydrogenases, catalytic domain"/>
    <property type="match status" value="1"/>
</dbReference>
<organism evidence="2 3">
    <name type="scientific">Propionibacterium ruminifibrarum</name>
    <dbReference type="NCBI Taxonomy" id="1962131"/>
    <lineage>
        <taxon>Bacteria</taxon>
        <taxon>Bacillati</taxon>
        <taxon>Actinomycetota</taxon>
        <taxon>Actinomycetes</taxon>
        <taxon>Propionibacteriales</taxon>
        <taxon>Propionibacteriaceae</taxon>
        <taxon>Propionibacterium</taxon>
    </lineage>
</organism>
<dbReference type="OrthoDB" id="9782155at2"/>
<dbReference type="SUPFAM" id="SSF51735">
    <property type="entry name" value="NAD(P)-binding Rossmann-fold domains"/>
    <property type="match status" value="1"/>
</dbReference>
<dbReference type="InterPro" id="IPR014188">
    <property type="entry name" value="Acrylyl-CoA_reductase_AcuI"/>
</dbReference>
<dbReference type="PANTHER" id="PTHR43677">
    <property type="entry name" value="SHORT-CHAIN DEHYDROGENASE/REDUCTASE"/>
    <property type="match status" value="1"/>
</dbReference>
<dbReference type="Pfam" id="PF08240">
    <property type="entry name" value="ADH_N"/>
    <property type="match status" value="1"/>
</dbReference>
<dbReference type="InterPro" id="IPR013154">
    <property type="entry name" value="ADH-like_N"/>
</dbReference>
<dbReference type="SUPFAM" id="SSF50129">
    <property type="entry name" value="GroES-like"/>
    <property type="match status" value="1"/>
</dbReference>
<dbReference type="InterPro" id="IPR051397">
    <property type="entry name" value="Zn-ADH-like_protein"/>
</dbReference>
<keyword evidence="3" id="KW-1185">Reference proteome</keyword>
<gene>
    <name evidence="2" type="ORF">PROPJV5_0585</name>
</gene>
<dbReference type="CDD" id="cd08288">
    <property type="entry name" value="MDR_yhdh"/>
    <property type="match status" value="1"/>
</dbReference>
<dbReference type="EMBL" id="OMOH01000002">
    <property type="protein sequence ID" value="SPF67628.1"/>
    <property type="molecule type" value="Genomic_DNA"/>
</dbReference>
<dbReference type="Pfam" id="PF00107">
    <property type="entry name" value="ADH_zinc_N"/>
    <property type="match status" value="1"/>
</dbReference>
<reference evidence="3" key="1">
    <citation type="submission" date="2018-02" db="EMBL/GenBank/DDBJ databases">
        <authorList>
            <person name="Hornung B."/>
        </authorList>
    </citation>
    <scope>NUCLEOTIDE SEQUENCE [LARGE SCALE GENOMIC DNA]</scope>
</reference>
<feature type="domain" description="Enoyl reductase (ER)" evidence="1">
    <location>
        <begin position="19"/>
        <end position="332"/>
    </location>
</feature>
<dbReference type="SMART" id="SM00829">
    <property type="entry name" value="PKS_ER"/>
    <property type="match status" value="1"/>
</dbReference>
<dbReference type="InterPro" id="IPR036291">
    <property type="entry name" value="NAD(P)-bd_dom_sf"/>
</dbReference>
<name>A0A375I1U7_9ACTN</name>
<dbReference type="InterPro" id="IPR013149">
    <property type="entry name" value="ADH-like_C"/>
</dbReference>
<dbReference type="InterPro" id="IPR020843">
    <property type="entry name" value="ER"/>
</dbReference>
<dbReference type="AlphaFoldDB" id="A0A375I1U7"/>
<evidence type="ECO:0000313" key="3">
    <source>
        <dbReference type="Proteomes" id="UP000265962"/>
    </source>
</evidence>
<evidence type="ECO:0000313" key="2">
    <source>
        <dbReference type="EMBL" id="SPF67628.1"/>
    </source>
</evidence>
<dbReference type="Gene3D" id="3.40.50.720">
    <property type="entry name" value="NAD(P)-binding Rossmann-like Domain"/>
    <property type="match status" value="1"/>
</dbReference>
<sequence length="336" mass="34705">MARAIVIRSNPAYERGSDQPVNTAAIEEVDEAFLGDDPVLVEVSHSSINYKDAMALTGLPGIVRKTPLIGGIDLVGTVKESADPNWKPGDQVILNGIGMSESRNGAFSELARVPGDRLVALPESMTAARAAAIGTAGYTAALCVLRLGHAGLETTQDRPVLVTGATGGVGSVATLLLAAAGHHVAALTGRPGELGGYLHELGAEQIIDRAELLDAKGALQKQRWSGVIDTVGGEVLVNALAQTVYSGTVAACGLAGSPKLPGTVMPFILRNVTLAGVDSVEAPVEARREAWALLAELPGERIDAISSTVPLSGAFQAAKDLMGHRLHGRVVVDVRA</sequence>
<dbReference type="NCBIfam" id="TIGR02823">
    <property type="entry name" value="oxido_YhdH"/>
    <property type="match status" value="1"/>
</dbReference>
<dbReference type="Proteomes" id="UP000265962">
    <property type="component" value="Unassembled WGS sequence"/>
</dbReference>